<proteinExistence type="predicted"/>
<protein>
    <recommendedName>
        <fullName evidence="3">Yip1 domain-containing protein</fullName>
    </recommendedName>
</protein>
<dbReference type="KEGG" id="rher:EHE19_002790"/>
<dbReference type="OrthoDB" id="2087955at2"/>
<evidence type="ECO:0008006" key="3">
    <source>
        <dbReference type="Google" id="ProtNLM"/>
    </source>
</evidence>
<accession>A0A4V6ENX5</accession>
<dbReference type="AlphaFoldDB" id="A0A4V6ENX5"/>
<evidence type="ECO:0000313" key="1">
    <source>
        <dbReference type="EMBL" id="QNU67471.1"/>
    </source>
</evidence>
<reference evidence="1 2" key="1">
    <citation type="submission" date="2020-09" db="EMBL/GenBank/DDBJ databases">
        <title>Characterization and genome sequencing of Ruminiclostridium sp. nov. MA18.</title>
        <authorList>
            <person name="Rettenmaier R."/>
            <person name="Kowollik M.-L."/>
            <person name="Liebl W."/>
            <person name="Zverlov V."/>
        </authorList>
    </citation>
    <scope>NUCLEOTIDE SEQUENCE [LARGE SCALE GENOMIC DNA]</scope>
    <source>
        <strain evidence="1 2">MA18</strain>
    </source>
</reference>
<gene>
    <name evidence="1" type="ORF">EHE19_002790</name>
</gene>
<evidence type="ECO:0000313" key="2">
    <source>
        <dbReference type="Proteomes" id="UP000306409"/>
    </source>
</evidence>
<keyword evidence="2" id="KW-1185">Reference proteome</keyword>
<dbReference type="EMBL" id="CP061336">
    <property type="protein sequence ID" value="QNU67471.1"/>
    <property type="molecule type" value="Genomic_DNA"/>
</dbReference>
<organism evidence="1 2">
    <name type="scientific">Ruminiclostridium herbifermentans</name>
    <dbReference type="NCBI Taxonomy" id="2488810"/>
    <lineage>
        <taxon>Bacteria</taxon>
        <taxon>Bacillati</taxon>
        <taxon>Bacillota</taxon>
        <taxon>Clostridia</taxon>
        <taxon>Eubacteriales</taxon>
        <taxon>Oscillospiraceae</taxon>
        <taxon>Ruminiclostridium</taxon>
    </lineage>
</organism>
<sequence length="213" mass="24478">MKLNFNKLIDFFLLKKDFYSKLNDKIMWLYVGIVFVGLRDVFFVALNMNSNNAEFKNNFILDFKSIGMLILTALVVGFLDLIAFSYPAFDTIKHFKNRNESKSMSLVMIYSSQLTKVAKLYAIANVIVTPIQLLSYFIGNMAGSYNFEILIYISLLLEILAYFWFNGAITRGLCVLFKLPNNIRGIVFVLVFIWNALLGQAIVYLLNLVLVRL</sequence>
<dbReference type="Proteomes" id="UP000306409">
    <property type="component" value="Chromosome"/>
</dbReference>
<dbReference type="RefSeq" id="WP_137697512.1">
    <property type="nucleotide sequence ID" value="NZ_CP061336.1"/>
</dbReference>
<name>A0A4V6ENX5_9FIRM</name>